<accession>A0AA39IXV7</accession>
<reference evidence="1" key="1">
    <citation type="submission" date="2023-06" db="EMBL/GenBank/DDBJ databases">
        <authorList>
            <consortium name="Lawrence Berkeley National Laboratory"/>
            <person name="Ahrendt S."/>
            <person name="Sahu N."/>
            <person name="Indic B."/>
            <person name="Wong-Bajracharya J."/>
            <person name="Merenyi Z."/>
            <person name="Ke H.-M."/>
            <person name="Monk M."/>
            <person name="Kocsube S."/>
            <person name="Drula E."/>
            <person name="Lipzen A."/>
            <person name="Balint B."/>
            <person name="Henrissat B."/>
            <person name="Andreopoulos B."/>
            <person name="Martin F.M."/>
            <person name="Harder C.B."/>
            <person name="Rigling D."/>
            <person name="Ford K.L."/>
            <person name="Foster G.D."/>
            <person name="Pangilinan J."/>
            <person name="Papanicolaou A."/>
            <person name="Barry K."/>
            <person name="LaButti K."/>
            <person name="Viragh M."/>
            <person name="Koriabine M."/>
            <person name="Yan M."/>
            <person name="Riley R."/>
            <person name="Champramary S."/>
            <person name="Plett K.L."/>
            <person name="Tsai I.J."/>
            <person name="Slot J."/>
            <person name="Sipos G."/>
            <person name="Plett J."/>
            <person name="Nagy L.G."/>
            <person name="Grigoriev I.V."/>
        </authorList>
    </citation>
    <scope>NUCLEOTIDE SEQUENCE</scope>
    <source>
        <strain evidence="1">FPL87.14</strain>
    </source>
</reference>
<dbReference type="InterPro" id="IPR014776">
    <property type="entry name" value="4pyrrole_Mease_sub2"/>
</dbReference>
<sequence>MNGNHSLRYFFGLRTQGSILQKLLILADNDMVEAGSNEILANADWAMTHPDIVLRAHALGVVTHNPSIMNAGACDFQLYNVYQPISLGFFTDAWNPDSFYERIKENVDLDLLTFVLLDIKVNEPSKANKARFQKTSIHVDTAGWLSQLIETESLRHTSTLSPDITLAIALSCVGGGRDNKNIVSGILTDLVDHAEDAFEDPLHSLVIVGKRLHRLEVEYAQDWRNTAKQVYGCALD</sequence>
<proteinExistence type="predicted"/>
<dbReference type="AlphaFoldDB" id="A0AA39IXV7"/>
<gene>
    <name evidence="1" type="ORF">EV421DRAFT_1498447</name>
</gene>
<comment type="caution">
    <text evidence="1">The sequence shown here is derived from an EMBL/GenBank/DDBJ whole genome shotgun (WGS) entry which is preliminary data.</text>
</comment>
<evidence type="ECO:0000313" key="2">
    <source>
        <dbReference type="Proteomes" id="UP001175226"/>
    </source>
</evidence>
<protein>
    <submittedName>
        <fullName evidence="1">Uncharacterized protein</fullName>
    </submittedName>
</protein>
<dbReference type="PANTHER" id="PTHR10882">
    <property type="entry name" value="DIPHTHINE SYNTHASE"/>
    <property type="match status" value="1"/>
</dbReference>
<evidence type="ECO:0000313" key="1">
    <source>
        <dbReference type="EMBL" id="KAK0432490.1"/>
    </source>
</evidence>
<dbReference type="InterPro" id="IPR035996">
    <property type="entry name" value="4pyrrol_Methylase_sf"/>
</dbReference>
<dbReference type="GO" id="GO:0008168">
    <property type="term" value="F:methyltransferase activity"/>
    <property type="evidence" value="ECO:0007669"/>
    <property type="project" value="InterPro"/>
</dbReference>
<organism evidence="1 2">
    <name type="scientific">Armillaria borealis</name>
    <dbReference type="NCBI Taxonomy" id="47425"/>
    <lineage>
        <taxon>Eukaryota</taxon>
        <taxon>Fungi</taxon>
        <taxon>Dikarya</taxon>
        <taxon>Basidiomycota</taxon>
        <taxon>Agaricomycotina</taxon>
        <taxon>Agaricomycetes</taxon>
        <taxon>Agaricomycetidae</taxon>
        <taxon>Agaricales</taxon>
        <taxon>Marasmiineae</taxon>
        <taxon>Physalacriaceae</taxon>
        <taxon>Armillaria</taxon>
    </lineage>
</organism>
<dbReference type="InterPro" id="IPR004551">
    <property type="entry name" value="Dphthn_synthase"/>
</dbReference>
<keyword evidence="2" id="KW-1185">Reference proteome</keyword>
<dbReference type="Proteomes" id="UP001175226">
    <property type="component" value="Unassembled WGS sequence"/>
</dbReference>
<dbReference type="PANTHER" id="PTHR10882:SF0">
    <property type="entry name" value="DIPHTHINE METHYL ESTER SYNTHASE"/>
    <property type="match status" value="1"/>
</dbReference>
<name>A0AA39IXV7_9AGAR</name>
<dbReference type="Gene3D" id="3.30.950.10">
    <property type="entry name" value="Methyltransferase, Cobalt-precorrin-4 Transmethylase, Domain 2"/>
    <property type="match status" value="1"/>
</dbReference>
<dbReference type="EMBL" id="JAUEPT010000093">
    <property type="protein sequence ID" value="KAK0432490.1"/>
    <property type="molecule type" value="Genomic_DNA"/>
</dbReference>
<dbReference type="SUPFAM" id="SSF53790">
    <property type="entry name" value="Tetrapyrrole methylase"/>
    <property type="match status" value="1"/>
</dbReference>
<dbReference type="GO" id="GO:0017183">
    <property type="term" value="P:protein histidyl modification to diphthamide"/>
    <property type="evidence" value="ECO:0007669"/>
    <property type="project" value="InterPro"/>
</dbReference>